<feature type="compositionally biased region" description="Low complexity" evidence="1">
    <location>
        <begin position="146"/>
        <end position="196"/>
    </location>
</feature>
<evidence type="ECO:0000313" key="3">
    <source>
        <dbReference type="EMBL" id="MFC5948393.1"/>
    </source>
</evidence>
<sequence>MPRWIVPLVVLSDVVVLGVLYAVLGPPGLLFGVPVLIGTVIALLVLRLVTAPHRRLLADLRAGAGQALGSGASGAARPGPYRHGSPGGADDPWWWPTDDPRGSRDDSWDDSWDGSCDDRGHPHGRDHACGGSWTADDGGSGPEPTWSGSDSGWSSADSSSGPSSDSSSSSSWSSDSGSSSSSSSDSGSSSGSSSSD</sequence>
<keyword evidence="2" id="KW-0812">Transmembrane</keyword>
<keyword evidence="2" id="KW-0472">Membrane</keyword>
<protein>
    <submittedName>
        <fullName evidence="3">Uncharacterized protein</fullName>
    </submittedName>
</protein>
<dbReference type="EMBL" id="JBHSQK010000017">
    <property type="protein sequence ID" value="MFC5948393.1"/>
    <property type="molecule type" value="Genomic_DNA"/>
</dbReference>
<gene>
    <name evidence="3" type="ORF">ACFQH9_08925</name>
</gene>
<comment type="caution">
    <text evidence="3">The sequence shown here is derived from an EMBL/GenBank/DDBJ whole genome shotgun (WGS) entry which is preliminary data.</text>
</comment>
<feature type="compositionally biased region" description="Basic and acidic residues" evidence="1">
    <location>
        <begin position="116"/>
        <end position="128"/>
    </location>
</feature>
<proteinExistence type="predicted"/>
<feature type="transmembrane region" description="Helical" evidence="2">
    <location>
        <begin position="5"/>
        <end position="23"/>
    </location>
</feature>
<accession>A0ABW1I6H3</accession>
<keyword evidence="2" id="KW-1133">Transmembrane helix</keyword>
<dbReference type="Proteomes" id="UP001596119">
    <property type="component" value="Unassembled WGS sequence"/>
</dbReference>
<evidence type="ECO:0000313" key="4">
    <source>
        <dbReference type="Proteomes" id="UP001596119"/>
    </source>
</evidence>
<dbReference type="RefSeq" id="WP_379565448.1">
    <property type="nucleotide sequence ID" value="NZ_JBHSQK010000017.1"/>
</dbReference>
<feature type="region of interest" description="Disordered" evidence="1">
    <location>
        <begin position="67"/>
        <end position="196"/>
    </location>
</feature>
<organism evidence="3 4">
    <name type="scientific">Pseudonocardia lutea</name>
    <dbReference type="NCBI Taxonomy" id="2172015"/>
    <lineage>
        <taxon>Bacteria</taxon>
        <taxon>Bacillati</taxon>
        <taxon>Actinomycetota</taxon>
        <taxon>Actinomycetes</taxon>
        <taxon>Pseudonocardiales</taxon>
        <taxon>Pseudonocardiaceae</taxon>
        <taxon>Pseudonocardia</taxon>
    </lineage>
</organism>
<keyword evidence="4" id="KW-1185">Reference proteome</keyword>
<reference evidence="4" key="1">
    <citation type="journal article" date="2019" name="Int. J. Syst. Evol. Microbiol.">
        <title>The Global Catalogue of Microorganisms (GCM) 10K type strain sequencing project: providing services to taxonomists for standard genome sequencing and annotation.</title>
        <authorList>
            <consortium name="The Broad Institute Genomics Platform"/>
            <consortium name="The Broad Institute Genome Sequencing Center for Infectious Disease"/>
            <person name="Wu L."/>
            <person name="Ma J."/>
        </authorList>
    </citation>
    <scope>NUCLEOTIDE SEQUENCE [LARGE SCALE GENOMIC DNA]</scope>
    <source>
        <strain evidence="4">CGMCC 4.7397</strain>
    </source>
</reference>
<feature type="compositionally biased region" description="Low complexity" evidence="1">
    <location>
        <begin position="88"/>
        <end position="97"/>
    </location>
</feature>
<evidence type="ECO:0000256" key="2">
    <source>
        <dbReference type="SAM" id="Phobius"/>
    </source>
</evidence>
<evidence type="ECO:0000256" key="1">
    <source>
        <dbReference type="SAM" id="MobiDB-lite"/>
    </source>
</evidence>
<name>A0ABW1I6H3_9PSEU</name>
<feature type="transmembrane region" description="Helical" evidence="2">
    <location>
        <begin position="29"/>
        <end position="49"/>
    </location>
</feature>